<evidence type="ECO:0000313" key="1">
    <source>
        <dbReference type="EMBL" id="WOO41818.1"/>
    </source>
</evidence>
<name>A0AAQ3LDZ3_9BACT</name>
<protein>
    <recommendedName>
        <fullName evidence="3">Alpha/beta hydrolase</fullName>
    </recommendedName>
</protein>
<reference evidence="1 2" key="1">
    <citation type="submission" date="2023-10" db="EMBL/GenBank/DDBJ databases">
        <title>Rubellicoccus peritrichatus gen. nov., sp. nov., isolated from an algae of coral reef tank.</title>
        <authorList>
            <person name="Luo J."/>
        </authorList>
    </citation>
    <scope>NUCLEOTIDE SEQUENCE [LARGE SCALE GENOMIC DNA]</scope>
    <source>
        <strain evidence="1 2">CR14</strain>
    </source>
</reference>
<organism evidence="1 2">
    <name type="scientific">Rubellicoccus peritrichatus</name>
    <dbReference type="NCBI Taxonomy" id="3080537"/>
    <lineage>
        <taxon>Bacteria</taxon>
        <taxon>Pseudomonadati</taxon>
        <taxon>Verrucomicrobiota</taxon>
        <taxon>Opitutia</taxon>
        <taxon>Puniceicoccales</taxon>
        <taxon>Cerasicoccaceae</taxon>
        <taxon>Rubellicoccus</taxon>
    </lineage>
</organism>
<proteinExistence type="predicted"/>
<sequence length="202" mass="22798">MKHWLWLGGWGLDVDWQRRQIEQLWPAIEHTILYPGELCSAKLNECCEKHPIDQLIGYSLGSFLILKDVEQLPEIPIVLLAPILDFKAEQSRGGRVDGRRLSILLRWLRRDAISALNDFYKQGGIDYSLGGGALPYGLDDLIWGIEQLRDCSVSPPSRKYLRGVLGSKDALLDADCLKVLWPDLEVLPGVGHDLNELLKGMK</sequence>
<evidence type="ECO:0008006" key="3">
    <source>
        <dbReference type="Google" id="ProtNLM"/>
    </source>
</evidence>
<dbReference type="KEGG" id="puo:RZN69_01865"/>
<keyword evidence="2" id="KW-1185">Reference proteome</keyword>
<evidence type="ECO:0000313" key="2">
    <source>
        <dbReference type="Proteomes" id="UP001304300"/>
    </source>
</evidence>
<dbReference type="EMBL" id="CP136920">
    <property type="protein sequence ID" value="WOO41818.1"/>
    <property type="molecule type" value="Genomic_DNA"/>
</dbReference>
<accession>A0AAQ3LDZ3</accession>
<dbReference type="Proteomes" id="UP001304300">
    <property type="component" value="Chromosome"/>
</dbReference>
<dbReference type="AlphaFoldDB" id="A0AAQ3LDZ3"/>
<gene>
    <name evidence="1" type="ORF">RZN69_01865</name>
</gene>
<dbReference type="RefSeq" id="WP_317834302.1">
    <property type="nucleotide sequence ID" value="NZ_CP136920.1"/>
</dbReference>